<evidence type="ECO:0000256" key="3">
    <source>
        <dbReference type="ARBA" id="ARBA00023163"/>
    </source>
</evidence>
<keyword evidence="2" id="KW-0238">DNA-binding</keyword>
<evidence type="ECO:0000313" key="7">
    <source>
        <dbReference type="Proteomes" id="UP001595872"/>
    </source>
</evidence>
<dbReference type="InterPro" id="IPR035418">
    <property type="entry name" value="AraC-bd_2"/>
</dbReference>
<evidence type="ECO:0000256" key="2">
    <source>
        <dbReference type="ARBA" id="ARBA00023125"/>
    </source>
</evidence>
<dbReference type="SUPFAM" id="SSF46689">
    <property type="entry name" value="Homeodomain-like"/>
    <property type="match status" value="1"/>
</dbReference>
<evidence type="ECO:0000259" key="5">
    <source>
        <dbReference type="PROSITE" id="PS01124"/>
    </source>
</evidence>
<gene>
    <name evidence="6" type="ORF">ACFPCY_29435</name>
</gene>
<dbReference type="PROSITE" id="PS01124">
    <property type="entry name" value="HTH_ARAC_FAMILY_2"/>
    <property type="match status" value="1"/>
</dbReference>
<sequence length="330" mass="35984">MRPAAPSPGAPAPVSRPAAPVSRPAALVSRATTERIDPADRIAYWEDYNRRALVGLACTSYSEDGLLARQANYRLGAVRLADISGNAHTIERDPEITRSTPKESVFASLLLKGEAVFLHEHGCLAATAGDLVLYDTRRPYLFGFSSSMRQLLLDIPSDLFERACLPGGVPAPMLFGRATAREGALVAALHRALMPGEDAPVLDLLRLLTTARAGDRAAPPAYRTQLILAEDHIERHLHDPSLSPARVAEALGVSVRHLGRIFASAGMTPARHILDRRLRHARADLPSTDLTIADVAHRWGFASQSHFARLFRARYDQTPTEARRAALRNP</sequence>
<organism evidence="6 7">
    <name type="scientific">Actinomadura gamaensis</name>
    <dbReference type="NCBI Taxonomy" id="1763541"/>
    <lineage>
        <taxon>Bacteria</taxon>
        <taxon>Bacillati</taxon>
        <taxon>Actinomycetota</taxon>
        <taxon>Actinomycetes</taxon>
        <taxon>Streptosporangiales</taxon>
        <taxon>Thermomonosporaceae</taxon>
        <taxon>Actinomadura</taxon>
    </lineage>
</organism>
<dbReference type="InterPro" id="IPR050204">
    <property type="entry name" value="AraC_XylS_family_regulators"/>
</dbReference>
<feature type="compositionally biased region" description="Pro residues" evidence="4">
    <location>
        <begin position="1"/>
        <end position="11"/>
    </location>
</feature>
<name>A0ABV9U4Z4_9ACTN</name>
<dbReference type="Gene3D" id="1.10.10.60">
    <property type="entry name" value="Homeodomain-like"/>
    <property type="match status" value="1"/>
</dbReference>
<dbReference type="PANTHER" id="PTHR46796:SF6">
    <property type="entry name" value="ARAC SUBFAMILY"/>
    <property type="match status" value="1"/>
</dbReference>
<dbReference type="InterPro" id="IPR020449">
    <property type="entry name" value="Tscrpt_reg_AraC-type_HTH"/>
</dbReference>
<feature type="region of interest" description="Disordered" evidence="4">
    <location>
        <begin position="1"/>
        <end position="30"/>
    </location>
</feature>
<feature type="domain" description="HTH araC/xylS-type" evidence="5">
    <location>
        <begin position="227"/>
        <end position="325"/>
    </location>
</feature>
<dbReference type="PRINTS" id="PR00032">
    <property type="entry name" value="HTHARAC"/>
</dbReference>
<protein>
    <submittedName>
        <fullName evidence="6">Helix-turn-helix domain-containing protein</fullName>
    </submittedName>
</protein>
<evidence type="ECO:0000313" key="6">
    <source>
        <dbReference type="EMBL" id="MFC4911461.1"/>
    </source>
</evidence>
<reference evidence="7" key="1">
    <citation type="journal article" date="2019" name="Int. J. Syst. Evol. Microbiol.">
        <title>The Global Catalogue of Microorganisms (GCM) 10K type strain sequencing project: providing services to taxonomists for standard genome sequencing and annotation.</title>
        <authorList>
            <consortium name="The Broad Institute Genomics Platform"/>
            <consortium name="The Broad Institute Genome Sequencing Center for Infectious Disease"/>
            <person name="Wu L."/>
            <person name="Ma J."/>
        </authorList>
    </citation>
    <scope>NUCLEOTIDE SEQUENCE [LARGE SCALE GENOMIC DNA]</scope>
    <source>
        <strain evidence="7">KLKA75</strain>
    </source>
</reference>
<keyword evidence="7" id="KW-1185">Reference proteome</keyword>
<proteinExistence type="predicted"/>
<dbReference type="Pfam" id="PF12833">
    <property type="entry name" value="HTH_18"/>
    <property type="match status" value="1"/>
</dbReference>
<keyword evidence="1" id="KW-0805">Transcription regulation</keyword>
<dbReference type="PANTHER" id="PTHR46796">
    <property type="entry name" value="HTH-TYPE TRANSCRIPTIONAL ACTIVATOR RHAS-RELATED"/>
    <property type="match status" value="1"/>
</dbReference>
<dbReference type="Proteomes" id="UP001595872">
    <property type="component" value="Unassembled WGS sequence"/>
</dbReference>
<keyword evidence="3" id="KW-0804">Transcription</keyword>
<accession>A0ABV9U4Z4</accession>
<dbReference type="SMART" id="SM00342">
    <property type="entry name" value="HTH_ARAC"/>
    <property type="match status" value="1"/>
</dbReference>
<dbReference type="RefSeq" id="WP_378260391.1">
    <property type="nucleotide sequence ID" value="NZ_JBHSIT010000009.1"/>
</dbReference>
<dbReference type="InterPro" id="IPR009057">
    <property type="entry name" value="Homeodomain-like_sf"/>
</dbReference>
<comment type="caution">
    <text evidence="6">The sequence shown here is derived from an EMBL/GenBank/DDBJ whole genome shotgun (WGS) entry which is preliminary data.</text>
</comment>
<evidence type="ECO:0000256" key="4">
    <source>
        <dbReference type="SAM" id="MobiDB-lite"/>
    </source>
</evidence>
<feature type="compositionally biased region" description="Low complexity" evidence="4">
    <location>
        <begin position="12"/>
        <end position="26"/>
    </location>
</feature>
<dbReference type="InterPro" id="IPR018062">
    <property type="entry name" value="HTH_AraC-typ_CS"/>
</dbReference>
<dbReference type="PROSITE" id="PS00041">
    <property type="entry name" value="HTH_ARAC_FAMILY_1"/>
    <property type="match status" value="1"/>
</dbReference>
<dbReference type="EMBL" id="JBHSIT010000009">
    <property type="protein sequence ID" value="MFC4911461.1"/>
    <property type="molecule type" value="Genomic_DNA"/>
</dbReference>
<dbReference type="InterPro" id="IPR018060">
    <property type="entry name" value="HTH_AraC"/>
</dbReference>
<dbReference type="Pfam" id="PF14525">
    <property type="entry name" value="AraC_binding_2"/>
    <property type="match status" value="1"/>
</dbReference>
<evidence type="ECO:0000256" key="1">
    <source>
        <dbReference type="ARBA" id="ARBA00023015"/>
    </source>
</evidence>